<evidence type="ECO:0000313" key="2">
    <source>
        <dbReference type="Proteomes" id="UP000464749"/>
    </source>
</evidence>
<evidence type="ECO:0000313" key="1">
    <source>
        <dbReference type="EMBL" id="QIA88494.1"/>
    </source>
</evidence>
<dbReference type="Proteomes" id="UP000464749">
    <property type="component" value="Plasmid unnamed1"/>
</dbReference>
<sequence length="109" mass="12593">MEQFIYGKSWYGRKILVKKLDKDNNNSVLAGYIELLNSDPKGWLRHAAVGDVGYFSDIYPFDNFIGQLFFAGYLYDKKHLFIGFDTRKVDKLVSKDECIESLKKAARSL</sequence>
<organism evidence="1 2">
    <name type="scientific">Lactobacillus johnsonii</name>
    <dbReference type="NCBI Taxonomy" id="33959"/>
    <lineage>
        <taxon>Bacteria</taxon>
        <taxon>Bacillati</taxon>
        <taxon>Bacillota</taxon>
        <taxon>Bacilli</taxon>
        <taxon>Lactobacillales</taxon>
        <taxon>Lactobacillaceae</taxon>
        <taxon>Lactobacillus</taxon>
    </lineage>
</organism>
<proteinExistence type="predicted"/>
<keyword evidence="1" id="KW-0614">Plasmid</keyword>
<reference evidence="1 2" key="1">
    <citation type="submission" date="2019-06" db="EMBL/GenBank/DDBJ databases">
        <title>Whole genome sequencing of Lactobacillus johnsonii strain G2A.</title>
        <authorList>
            <person name="Conlan S."/>
            <person name="Thomas P.J."/>
            <person name="Mullikin J."/>
            <person name="Singer J."/>
            <person name="Weaver C."/>
            <person name="Segre J.A."/>
        </authorList>
    </citation>
    <scope>NUCLEOTIDE SEQUENCE [LARGE SCALE GENOMIC DNA]</scope>
    <source>
        <strain evidence="1 2">G2A</strain>
        <plasmid evidence="1 2">unnamed1</plasmid>
    </source>
</reference>
<name>A0A9X7T5E0_LACJH</name>
<dbReference type="EMBL" id="CP040855">
    <property type="protein sequence ID" value="QIA88494.1"/>
    <property type="molecule type" value="Genomic_DNA"/>
</dbReference>
<protein>
    <submittedName>
        <fullName evidence="1">Uncharacterized protein</fullName>
    </submittedName>
</protein>
<gene>
    <name evidence="1" type="ORF">FEE39_09600</name>
</gene>
<accession>A0A9X7T5E0</accession>
<geneLocation type="plasmid" evidence="1 2">
    <name>unnamed1</name>
</geneLocation>
<dbReference type="AlphaFoldDB" id="A0A9X7T5E0"/>
<dbReference type="RefSeq" id="WP_163588850.1">
    <property type="nucleotide sequence ID" value="NZ_CP040855.1"/>
</dbReference>